<evidence type="ECO:0000313" key="2">
    <source>
        <dbReference type="Proteomes" id="UP001153332"/>
    </source>
</evidence>
<reference evidence="1" key="1">
    <citation type="submission" date="2022-12" db="EMBL/GenBank/DDBJ databases">
        <title>Genome Sequence of Lasiodiplodia mahajangana.</title>
        <authorList>
            <person name="Buettner E."/>
        </authorList>
    </citation>
    <scope>NUCLEOTIDE SEQUENCE</scope>
    <source>
        <strain evidence="1">VT137</strain>
    </source>
</reference>
<organism evidence="1 2">
    <name type="scientific">Lasiodiplodia mahajangana</name>
    <dbReference type="NCBI Taxonomy" id="1108764"/>
    <lineage>
        <taxon>Eukaryota</taxon>
        <taxon>Fungi</taxon>
        <taxon>Dikarya</taxon>
        <taxon>Ascomycota</taxon>
        <taxon>Pezizomycotina</taxon>
        <taxon>Dothideomycetes</taxon>
        <taxon>Dothideomycetes incertae sedis</taxon>
        <taxon>Botryosphaeriales</taxon>
        <taxon>Botryosphaeriaceae</taxon>
        <taxon>Lasiodiplodia</taxon>
    </lineage>
</organism>
<evidence type="ECO:0000313" key="1">
    <source>
        <dbReference type="EMBL" id="KAJ8121160.1"/>
    </source>
</evidence>
<gene>
    <name evidence="1" type="ORF">O1611_g10175</name>
</gene>
<keyword evidence="2" id="KW-1185">Reference proteome</keyword>
<protein>
    <submittedName>
        <fullName evidence="1">Uncharacterized protein</fullName>
    </submittedName>
</protein>
<dbReference type="EMBL" id="JAPUUL010003892">
    <property type="protein sequence ID" value="KAJ8121160.1"/>
    <property type="molecule type" value="Genomic_DNA"/>
</dbReference>
<accession>A0ACC2J122</accession>
<sequence>MCKYPMKPSEHVDQVLQYSALVMALRHEYKSAGEYLGVRDNIGCPIERMAAVINGAAALGLVVYGA</sequence>
<comment type="caution">
    <text evidence="1">The sequence shown here is derived from an EMBL/GenBank/DDBJ whole genome shotgun (WGS) entry which is preliminary data.</text>
</comment>
<proteinExistence type="predicted"/>
<name>A0ACC2J122_9PEZI</name>
<dbReference type="Proteomes" id="UP001153332">
    <property type="component" value="Unassembled WGS sequence"/>
</dbReference>